<evidence type="ECO:0008006" key="4">
    <source>
        <dbReference type="Google" id="ProtNLM"/>
    </source>
</evidence>
<keyword evidence="3" id="KW-1185">Reference proteome</keyword>
<accession>A0ABM6SS56</accession>
<protein>
    <recommendedName>
        <fullName evidence="4">HTH araC/xylS-type domain-containing protein</fullName>
    </recommendedName>
</protein>
<evidence type="ECO:0000313" key="2">
    <source>
        <dbReference type="EMBL" id="AVH57590.1"/>
    </source>
</evidence>
<dbReference type="Proteomes" id="UP000238413">
    <property type="component" value="Chromosome"/>
</dbReference>
<reference evidence="2 3" key="1">
    <citation type="submission" date="2018-02" db="EMBL/GenBank/DDBJ databases">
        <title>Complete genome sequence of Streptomyces dengpaensis, the producer of angucyclines.</title>
        <authorList>
            <person name="Yumei L."/>
        </authorList>
    </citation>
    <scope>NUCLEOTIDE SEQUENCE [LARGE SCALE GENOMIC DNA]</scope>
    <source>
        <strain evidence="2 3">XZHG99</strain>
    </source>
</reference>
<gene>
    <name evidence="2" type="ORF">C4B68_19505</name>
</gene>
<organism evidence="2 3">
    <name type="scientific">Streptomyces dengpaensis</name>
    <dbReference type="NCBI Taxonomy" id="2049881"/>
    <lineage>
        <taxon>Bacteria</taxon>
        <taxon>Bacillati</taxon>
        <taxon>Actinomycetota</taxon>
        <taxon>Actinomycetes</taxon>
        <taxon>Kitasatosporales</taxon>
        <taxon>Streptomycetaceae</taxon>
        <taxon>Streptomyces</taxon>
    </lineage>
</organism>
<feature type="region of interest" description="Disordered" evidence="1">
    <location>
        <begin position="1"/>
        <end position="79"/>
    </location>
</feature>
<evidence type="ECO:0000313" key="3">
    <source>
        <dbReference type="Proteomes" id="UP000238413"/>
    </source>
</evidence>
<proteinExistence type="predicted"/>
<sequence>MAGVADGADSFMTQECHPPLTLSSGHGPWRHTRGGQGRTTGRQPQDDGNLRARLRRVTGLGPSAYRRRFGPPAGEPVRV</sequence>
<evidence type="ECO:0000256" key="1">
    <source>
        <dbReference type="SAM" id="MobiDB-lite"/>
    </source>
</evidence>
<name>A0ABM6SS56_9ACTN</name>
<dbReference type="EMBL" id="CP026652">
    <property type="protein sequence ID" value="AVH57590.1"/>
    <property type="molecule type" value="Genomic_DNA"/>
</dbReference>